<protein>
    <submittedName>
        <fullName evidence="1">Uncharacterized protein</fullName>
    </submittedName>
</protein>
<gene>
    <name evidence="1" type="ORF">BGAPBR_I0056</name>
</gene>
<name>B8F135_BORGR</name>
<proteinExistence type="predicted"/>
<dbReference type="AlphaFoldDB" id="B8F135"/>
<sequence length="42" mass="4975">MLIFKINAFLTHTFPYFQQVRCAELIKFANSYNFPKKVSNGF</sequence>
<geneLocation type="plasmid" evidence="1 2">
    <name>PBr_lp28-4</name>
</geneLocation>
<keyword evidence="1" id="KW-0614">Plasmid</keyword>
<dbReference type="EMBL" id="CP001304">
    <property type="protein sequence ID" value="ACL34615.1"/>
    <property type="molecule type" value="Genomic_DNA"/>
</dbReference>
<keyword evidence="2" id="KW-1185">Reference proteome</keyword>
<evidence type="ECO:0000313" key="2">
    <source>
        <dbReference type="Proteomes" id="UP000006103"/>
    </source>
</evidence>
<organism evidence="1 2">
    <name type="scientific">Borreliella garinii PBr</name>
    <dbReference type="NCBI Taxonomy" id="498743"/>
    <lineage>
        <taxon>Bacteria</taxon>
        <taxon>Pseudomonadati</taxon>
        <taxon>Spirochaetota</taxon>
        <taxon>Spirochaetia</taxon>
        <taxon>Spirochaetales</taxon>
        <taxon>Borreliaceae</taxon>
        <taxon>Borreliella</taxon>
    </lineage>
</organism>
<reference evidence="1 2" key="1">
    <citation type="journal article" date="2011" name="J. Bacteriol.">
        <title>Whole-genome sequences of two Borrelia afzelii and two Borrelia garinii Lyme disease agent isolates.</title>
        <authorList>
            <person name="Casjens S.R."/>
            <person name="Mongodin E.F."/>
            <person name="Qiu W.-G."/>
            <person name="Dunn J.J."/>
            <person name="Luft B.J."/>
            <person name="Fraser-Liggett C.M."/>
            <person name="Schutzer S.E."/>
        </authorList>
    </citation>
    <scope>NUCLEOTIDE SEQUENCE [LARGE SCALE GENOMIC DNA]</scope>
    <source>
        <strain evidence="1 2">PBr</strain>
    </source>
</reference>
<dbReference type="Proteomes" id="UP000006103">
    <property type="component" value="Plasmid PBr_lp28-4"/>
</dbReference>
<evidence type="ECO:0000313" key="1">
    <source>
        <dbReference type="EMBL" id="ACL34615.1"/>
    </source>
</evidence>
<accession>B8F135</accession>